<evidence type="ECO:0000313" key="4">
    <source>
        <dbReference type="Proteomes" id="UP000694562"/>
    </source>
</evidence>
<dbReference type="InterPro" id="IPR000463">
    <property type="entry name" value="Fatty_acid-bd"/>
</dbReference>
<dbReference type="OrthoDB" id="195110at2759"/>
<accession>A0A8C4TYX8</accession>
<dbReference type="Gene3D" id="2.40.128.20">
    <property type="match status" value="1"/>
</dbReference>
<dbReference type="AlphaFoldDB" id="A0A8C4TYX8"/>
<feature type="region of interest" description="Disordered" evidence="1">
    <location>
        <begin position="24"/>
        <end position="43"/>
    </location>
</feature>
<dbReference type="SUPFAM" id="SSF50814">
    <property type="entry name" value="Lipocalins"/>
    <property type="match status" value="1"/>
</dbReference>
<name>A0A8C4TYX8_FALTI</name>
<dbReference type="GO" id="GO:0008289">
    <property type="term" value="F:lipid binding"/>
    <property type="evidence" value="ECO:0007669"/>
    <property type="project" value="InterPro"/>
</dbReference>
<evidence type="ECO:0000256" key="1">
    <source>
        <dbReference type="SAM" id="MobiDB-lite"/>
    </source>
</evidence>
<sequence>MPNFSGNWKMKSSENFEELLKALGECEPRDPPPRLAEGGGRQG</sequence>
<proteinExistence type="predicted"/>
<dbReference type="Ensembl" id="ENSFTIT00000004944.1">
    <property type="protein sequence ID" value="ENSFTIP00000004710.1"/>
    <property type="gene ID" value="ENSFTIG00000003267.1"/>
</dbReference>
<keyword evidence="4" id="KW-1185">Reference proteome</keyword>
<evidence type="ECO:0000313" key="3">
    <source>
        <dbReference type="Ensembl" id="ENSFTIP00000004710.1"/>
    </source>
</evidence>
<dbReference type="PROSITE" id="PS00214">
    <property type="entry name" value="FABP"/>
    <property type="match status" value="1"/>
</dbReference>
<reference evidence="3" key="1">
    <citation type="submission" date="2025-08" db="UniProtKB">
        <authorList>
            <consortium name="Ensembl"/>
        </authorList>
    </citation>
    <scope>IDENTIFICATION</scope>
</reference>
<reference evidence="3" key="2">
    <citation type="submission" date="2025-09" db="UniProtKB">
        <authorList>
            <consortium name="Ensembl"/>
        </authorList>
    </citation>
    <scope>IDENTIFICATION</scope>
</reference>
<evidence type="ECO:0000259" key="2">
    <source>
        <dbReference type="PROSITE" id="PS00214"/>
    </source>
</evidence>
<dbReference type="InterPro" id="IPR012674">
    <property type="entry name" value="Calycin"/>
</dbReference>
<organism evidence="3 4">
    <name type="scientific">Falco tinnunculus</name>
    <name type="common">Common kestrel</name>
    <dbReference type="NCBI Taxonomy" id="100819"/>
    <lineage>
        <taxon>Eukaryota</taxon>
        <taxon>Metazoa</taxon>
        <taxon>Chordata</taxon>
        <taxon>Craniata</taxon>
        <taxon>Vertebrata</taxon>
        <taxon>Euteleostomi</taxon>
        <taxon>Archelosauria</taxon>
        <taxon>Archosauria</taxon>
        <taxon>Dinosauria</taxon>
        <taxon>Saurischia</taxon>
        <taxon>Theropoda</taxon>
        <taxon>Coelurosauria</taxon>
        <taxon>Aves</taxon>
        <taxon>Neognathae</taxon>
        <taxon>Neoaves</taxon>
        <taxon>Telluraves</taxon>
        <taxon>Australaves</taxon>
        <taxon>Falconiformes</taxon>
        <taxon>Falconidae</taxon>
        <taxon>Falco</taxon>
    </lineage>
</organism>
<feature type="domain" description="Cytosolic fatty-acid binding proteins" evidence="2">
    <location>
        <begin position="6"/>
        <end position="23"/>
    </location>
</feature>
<dbReference type="Proteomes" id="UP000694562">
    <property type="component" value="Unplaced"/>
</dbReference>
<protein>
    <recommendedName>
        <fullName evidence="2">Cytosolic fatty-acid binding proteins domain-containing protein</fullName>
    </recommendedName>
</protein>